<reference evidence="1" key="1">
    <citation type="submission" date="2021-10" db="EMBL/GenBank/DDBJ databases">
        <title>Melipona bicolor Genome sequencing and assembly.</title>
        <authorList>
            <person name="Araujo N.S."/>
            <person name="Arias M.C."/>
        </authorList>
    </citation>
    <scope>NUCLEOTIDE SEQUENCE</scope>
    <source>
        <strain evidence="1">USP_2M_L1-L4_2017</strain>
        <tissue evidence="1">Whole body</tissue>
    </source>
</reference>
<keyword evidence="2" id="KW-1185">Reference proteome</keyword>
<dbReference type="Proteomes" id="UP001177670">
    <property type="component" value="Unassembled WGS sequence"/>
</dbReference>
<accession>A0AA40FFI6</accession>
<name>A0AA40FFI6_9HYME</name>
<dbReference type="EMBL" id="JAHYIQ010000045">
    <property type="protein sequence ID" value="KAK1118080.1"/>
    <property type="molecule type" value="Genomic_DNA"/>
</dbReference>
<dbReference type="AlphaFoldDB" id="A0AA40FFI6"/>
<evidence type="ECO:0000313" key="1">
    <source>
        <dbReference type="EMBL" id="KAK1118080.1"/>
    </source>
</evidence>
<protein>
    <submittedName>
        <fullName evidence="1">Uncharacterized protein</fullName>
    </submittedName>
</protein>
<gene>
    <name evidence="1" type="ORF">K0M31_015357</name>
</gene>
<proteinExistence type="predicted"/>
<organism evidence="1 2">
    <name type="scientific">Melipona bicolor</name>
    <dbReference type="NCBI Taxonomy" id="60889"/>
    <lineage>
        <taxon>Eukaryota</taxon>
        <taxon>Metazoa</taxon>
        <taxon>Ecdysozoa</taxon>
        <taxon>Arthropoda</taxon>
        <taxon>Hexapoda</taxon>
        <taxon>Insecta</taxon>
        <taxon>Pterygota</taxon>
        <taxon>Neoptera</taxon>
        <taxon>Endopterygota</taxon>
        <taxon>Hymenoptera</taxon>
        <taxon>Apocrita</taxon>
        <taxon>Aculeata</taxon>
        <taxon>Apoidea</taxon>
        <taxon>Anthophila</taxon>
        <taxon>Apidae</taxon>
        <taxon>Melipona</taxon>
    </lineage>
</organism>
<sequence>MVGDGIPVDVGSTARSVNLAQKQPELLEESMTLARVTPGYARKKVHSHLLFHEAESKISRSQV</sequence>
<comment type="caution">
    <text evidence="1">The sequence shown here is derived from an EMBL/GenBank/DDBJ whole genome shotgun (WGS) entry which is preliminary data.</text>
</comment>
<evidence type="ECO:0000313" key="2">
    <source>
        <dbReference type="Proteomes" id="UP001177670"/>
    </source>
</evidence>